<evidence type="ECO:0000256" key="5">
    <source>
        <dbReference type="ARBA" id="ARBA00022679"/>
    </source>
</evidence>
<dbReference type="PANTHER" id="PTHR12413:SF1">
    <property type="entry name" value="DOLICHYL PYROPHOSPHATE MAN9GLCNAC2 ALPHA-1,3-GLUCOSYLTRANSFERASE"/>
    <property type="match status" value="1"/>
</dbReference>
<evidence type="ECO:0000256" key="2">
    <source>
        <dbReference type="ARBA" id="ARBA00004922"/>
    </source>
</evidence>
<dbReference type="CTD" id="29929"/>
<feature type="transmembrane region" description="Helical" evidence="12">
    <location>
        <begin position="467"/>
        <end position="489"/>
    </location>
</feature>
<reference evidence="14" key="1">
    <citation type="submission" date="2025-08" db="UniProtKB">
        <authorList>
            <consortium name="Ensembl"/>
        </authorList>
    </citation>
    <scope>IDENTIFICATION</scope>
</reference>
<dbReference type="GO" id="GO:0005789">
    <property type="term" value="C:endoplasmic reticulum membrane"/>
    <property type="evidence" value="ECO:0007669"/>
    <property type="project" value="UniProtKB-SubCell"/>
</dbReference>
<evidence type="ECO:0000256" key="3">
    <source>
        <dbReference type="ARBA" id="ARBA00008715"/>
    </source>
</evidence>
<evidence type="ECO:0000256" key="1">
    <source>
        <dbReference type="ARBA" id="ARBA00004477"/>
    </source>
</evidence>
<organism evidence="14 15">
    <name type="scientific">Dicentrarchus labrax</name>
    <name type="common">European seabass</name>
    <name type="synonym">Morone labrax</name>
    <dbReference type="NCBI Taxonomy" id="13489"/>
    <lineage>
        <taxon>Eukaryota</taxon>
        <taxon>Metazoa</taxon>
        <taxon>Chordata</taxon>
        <taxon>Craniata</taxon>
        <taxon>Vertebrata</taxon>
        <taxon>Euteleostomi</taxon>
        <taxon>Actinopterygii</taxon>
        <taxon>Neopterygii</taxon>
        <taxon>Teleostei</taxon>
        <taxon>Neoteleostei</taxon>
        <taxon>Acanthomorphata</taxon>
        <taxon>Eupercaria</taxon>
        <taxon>Moronidae</taxon>
        <taxon>Dicentrarchus</taxon>
    </lineage>
</organism>
<accession>A0A8P4GAZ8</accession>
<keyword evidence="9 12" id="KW-0472">Membrane</keyword>
<feature type="transmembrane region" description="Helical" evidence="12">
    <location>
        <begin position="348"/>
        <end position="371"/>
    </location>
</feature>
<feature type="transmembrane region" description="Helical" evidence="12">
    <location>
        <begin position="144"/>
        <end position="161"/>
    </location>
</feature>
<feature type="transmembrane region" description="Helical" evidence="12">
    <location>
        <begin position="323"/>
        <end position="341"/>
    </location>
</feature>
<dbReference type="Proteomes" id="UP000694389">
    <property type="component" value="Unassembled WGS sequence"/>
</dbReference>
<comment type="subcellular location">
    <subcellularLocation>
        <location evidence="1 12">Endoplasmic reticulum membrane</location>
        <topology evidence="1 12">Multi-pass membrane protein</topology>
    </subcellularLocation>
</comment>
<evidence type="ECO:0000256" key="13">
    <source>
        <dbReference type="SAM" id="SignalP"/>
    </source>
</evidence>
<evidence type="ECO:0000313" key="14">
    <source>
        <dbReference type="Ensembl" id="ENSDLAP00005077836.1"/>
    </source>
</evidence>
<keyword evidence="6 12" id="KW-0812">Transmembrane</keyword>
<evidence type="ECO:0000256" key="12">
    <source>
        <dbReference type="RuleBase" id="RU363110"/>
    </source>
</evidence>
<sequence>MQTWSLVSICVLLGVVVRWGVSLNSYSGAGKPPMFGDYEAQRHWQEVTYNLPVQEWYFNTTENDLNYWGLDYPPLTAYHSLICAYVAKMINPEWVELHRSRGYESPAHKLFMRATVLVADLLIYIPAVVLYCLYLTDGSSKKKVSTLFCFLLYPGLILIDYGHFQYNGVSLGFALWGVLALGLGWDALGSMAFCLALNYKQMELYHALPFFCYLLGKCIKLGPMGRGFFLLVRIASTVLVTFALCWLPFLSDPSEALQVVRRIFPVARGLFEDKVANTWCSLNILIKIRSILSSDSQIYLSTACTLLAVLPSSVKLLTKPTFWQFKLALANSALAFFLFSYQVHEKSILLAALPVCLLLNDLPLVAIWFLLTSTFSMLPLLLKDGLLVPYVVTSLAFLFFSLYLLSALEHCSEEELRLGAYHKMLFFLPKLDLACITRWKFYIGVAAMAGLSAVSVALVPPPHLPDLFPVLVSTTAFLQFLGTFLYFNIVQFSGPPSRKTQKKNN</sequence>
<evidence type="ECO:0000256" key="6">
    <source>
        <dbReference type="ARBA" id="ARBA00022692"/>
    </source>
</evidence>
<dbReference type="AlphaFoldDB" id="A0A8P4GAZ8"/>
<feature type="chain" id="PRO_5035873896" description="Alpha-1,3-glucosyltransferase" evidence="13">
    <location>
        <begin position="23"/>
        <end position="505"/>
    </location>
</feature>
<reference evidence="14" key="2">
    <citation type="submission" date="2025-09" db="UniProtKB">
        <authorList>
            <consortium name="Ensembl"/>
        </authorList>
    </citation>
    <scope>IDENTIFICATION</scope>
</reference>
<evidence type="ECO:0000256" key="4">
    <source>
        <dbReference type="ARBA" id="ARBA00022676"/>
    </source>
</evidence>
<dbReference type="GeneTree" id="ENSGT00940000153733"/>
<dbReference type="OMA" id="FQVPPMH"/>
<dbReference type="Pfam" id="PF03155">
    <property type="entry name" value="Alg6_Alg8"/>
    <property type="match status" value="1"/>
</dbReference>
<keyword evidence="13" id="KW-0732">Signal</keyword>
<feature type="transmembrane region" description="Helical" evidence="12">
    <location>
        <begin position="387"/>
        <end position="408"/>
    </location>
</feature>
<dbReference type="Ensembl" id="ENSDLAT00005081140.1">
    <property type="protein sequence ID" value="ENSDLAP00005077836.1"/>
    <property type="gene ID" value="ENSDLAG00005024933.2"/>
</dbReference>
<dbReference type="PANTHER" id="PTHR12413">
    <property type="entry name" value="DOLICHYL GLYCOSYLTRANSFERASE"/>
    <property type="match status" value="1"/>
</dbReference>
<evidence type="ECO:0000256" key="10">
    <source>
        <dbReference type="ARBA" id="ARBA00044720"/>
    </source>
</evidence>
<feature type="signal peptide" evidence="13">
    <location>
        <begin position="1"/>
        <end position="22"/>
    </location>
</feature>
<proteinExistence type="inferred from homology"/>
<keyword evidence="5 12" id="KW-0808">Transferase</keyword>
<name>A0A8P4GAZ8_DICLA</name>
<evidence type="ECO:0000256" key="7">
    <source>
        <dbReference type="ARBA" id="ARBA00022824"/>
    </source>
</evidence>
<feature type="transmembrane region" description="Helical" evidence="12">
    <location>
        <begin position="173"/>
        <end position="197"/>
    </location>
</feature>
<gene>
    <name evidence="14" type="primary">alg6</name>
</gene>
<dbReference type="RefSeq" id="XP_051232138.1">
    <property type="nucleotide sequence ID" value="XM_051376178.1"/>
</dbReference>
<evidence type="ECO:0000256" key="9">
    <source>
        <dbReference type="ARBA" id="ARBA00023136"/>
    </source>
</evidence>
<evidence type="ECO:0000256" key="11">
    <source>
        <dbReference type="ARBA" id="ARBA00048950"/>
    </source>
</evidence>
<evidence type="ECO:0000313" key="15">
    <source>
        <dbReference type="Proteomes" id="UP000694389"/>
    </source>
</evidence>
<feature type="transmembrane region" description="Helical" evidence="12">
    <location>
        <begin position="228"/>
        <end position="249"/>
    </location>
</feature>
<dbReference type="InterPro" id="IPR004856">
    <property type="entry name" value="Glyco_trans_ALG6/ALG8"/>
</dbReference>
<feature type="transmembrane region" description="Helical" evidence="12">
    <location>
        <begin position="110"/>
        <end position="132"/>
    </location>
</feature>
<comment type="function">
    <text evidence="10">Dolichyl pyrophosphate Man9GlcNAc2 alpha-1,3-glucosyltransferase that operates in the biosynthetic pathway of dolichol-linked oligosaccharides, the glycan precursors employed in protein asparagine (N)-glycosylation. The assembly of dolichol-linked oligosaccharides begins on the cytosolic side of the endoplasmic reticulum membrane and finishes in its lumen. The sequential addition of sugars to dolichol pyrophosphate produces dolichol-linked oligosaccharides containing fourteen sugars, including two GlcNAcs, nine mannoses and three glucoses. Once assembled, the oligosaccharide is transferred from the lipid to nascent proteins by oligosaccharyltransferases. In the lumen of the endoplasmic reticulum, adds the first glucose residue from dolichyl phosphate glucose (Dol-P-Glc) onto the lipid-linked oligosaccharide intermediate Man(9)GlcNAc(2)-PP-Dol to produce Glc(1)Man(9)GlcNAc(2)-PP-Dol. Glc(1)Man(9)GlcNAc(2)-PP-Dol is a substrate for ALG8, the following enzyme in the biosynthetic pathway.</text>
</comment>
<keyword evidence="7 12" id="KW-0256">Endoplasmic reticulum</keyword>
<comment type="catalytic activity">
    <reaction evidence="11">
        <text>an alpha-D-Man-(1-&gt;2)-alpha-D-Man-(1-&gt;2)-alpha-D-Man-(1-&gt;3)-[alpha-D-Man-(1-&gt;2)-alpha-D-Man-(1-&gt;3)-[alpha-D-Man-(1-&gt;2)-alpha-D-Man-(1-&gt;6)]-alpha-D-Man-(1-&gt;6)]-beta-D-Man-(1-&gt;4)-beta-D-GlcNAc-(1-&gt;4)-alpha-D-GlcNAc-diphospho-di-trans,poly-cis-dolichol + a di-trans,poly-cis-dolichyl beta-D-glucosyl phosphate = an alpha-D-Glc-(1-&gt;3)-alpha-D-Man-(1-&gt;2)-alpha-D-Man-(1-&gt;2)-alpha-D-Man-(1-&gt;3)-[alpha-D-Man-(1-&gt;2)-alpha-D-Man-(1-&gt;3)-[alpha-D-Man-(1-&gt;2)-alpha-D-Man-(1-&gt;6)]-alpha-D-Man-(1-&gt;6)]-beta-D-Man-(1-&gt;4)-beta-D-GlcNAc-(1-&gt;4)-alpha-D-GlcNAc-diphospho-di-trans,poly-cis-dolichol + a di-trans,poly-cis-dolichyl phosphate + H(+)</text>
        <dbReference type="Rhea" id="RHEA:30635"/>
        <dbReference type="Rhea" id="RHEA-COMP:19498"/>
        <dbReference type="Rhea" id="RHEA-COMP:19502"/>
        <dbReference type="Rhea" id="RHEA-COMP:19520"/>
        <dbReference type="Rhea" id="RHEA-COMP:19521"/>
        <dbReference type="ChEBI" id="CHEBI:15378"/>
        <dbReference type="ChEBI" id="CHEBI:57525"/>
        <dbReference type="ChEBI" id="CHEBI:57683"/>
        <dbReference type="ChEBI" id="CHEBI:132520"/>
        <dbReference type="ChEBI" id="CHEBI:132521"/>
        <dbReference type="EC" id="2.4.1.267"/>
    </reaction>
    <physiologicalReaction direction="left-to-right" evidence="11">
        <dbReference type="Rhea" id="RHEA:30636"/>
    </physiologicalReaction>
</comment>
<comment type="similarity">
    <text evidence="3 12">Belongs to the ALG6/ALG8 glucosyltransferase family.</text>
</comment>
<keyword evidence="8 12" id="KW-1133">Transmembrane helix</keyword>
<dbReference type="GeneID" id="127350025"/>
<evidence type="ECO:0000256" key="8">
    <source>
        <dbReference type="ARBA" id="ARBA00022989"/>
    </source>
</evidence>
<dbReference type="EC" id="2.4.1.-" evidence="12"/>
<dbReference type="GO" id="GO:0042281">
    <property type="term" value="F:dolichyl pyrophosphate Man9GlcNAc2 alpha-1,3-glucosyltransferase activity"/>
    <property type="evidence" value="ECO:0007669"/>
    <property type="project" value="UniProtKB-EC"/>
</dbReference>
<keyword evidence="15" id="KW-1185">Reference proteome</keyword>
<keyword evidence="4 12" id="KW-0328">Glycosyltransferase</keyword>
<feature type="transmembrane region" description="Helical" evidence="12">
    <location>
        <begin position="441"/>
        <end position="461"/>
    </location>
</feature>
<comment type="pathway">
    <text evidence="2 12">Protein modification; protein glycosylation.</text>
</comment>
<dbReference type="OrthoDB" id="4983at2759"/>
<protein>
    <recommendedName>
        <fullName evidence="12">Alpha-1,3-glucosyltransferase</fullName>
        <ecNumber evidence="12">2.4.1.-</ecNumber>
    </recommendedName>
</protein>